<organism evidence="2 3">
    <name type="scientific">Schaalia naturae</name>
    <dbReference type="NCBI Taxonomy" id="635203"/>
    <lineage>
        <taxon>Bacteria</taxon>
        <taxon>Bacillati</taxon>
        <taxon>Actinomycetota</taxon>
        <taxon>Actinomycetes</taxon>
        <taxon>Actinomycetales</taxon>
        <taxon>Actinomycetaceae</taxon>
        <taxon>Schaalia</taxon>
    </lineage>
</organism>
<dbReference type="EMBL" id="JBHTEF010000001">
    <property type="protein sequence ID" value="MFC7579692.1"/>
    <property type="molecule type" value="Genomic_DNA"/>
</dbReference>
<dbReference type="RefSeq" id="WP_291497760.1">
    <property type="nucleotide sequence ID" value="NZ_JBHTEF010000001.1"/>
</dbReference>
<evidence type="ECO:0000313" key="3">
    <source>
        <dbReference type="Proteomes" id="UP001596527"/>
    </source>
</evidence>
<protein>
    <submittedName>
        <fullName evidence="2">Sterol carrier family protein</fullName>
    </submittedName>
</protein>
<evidence type="ECO:0000313" key="2">
    <source>
        <dbReference type="EMBL" id="MFC7579692.1"/>
    </source>
</evidence>
<comment type="caution">
    <text evidence="2">The sequence shown here is derived from an EMBL/GenBank/DDBJ whole genome shotgun (WGS) entry which is preliminary data.</text>
</comment>
<dbReference type="Gene3D" id="3.30.1050.40">
    <property type="match status" value="1"/>
</dbReference>
<accession>A0ABW2SHV2</accession>
<dbReference type="InterPro" id="IPR036527">
    <property type="entry name" value="SCP2_sterol-bd_dom_sf"/>
</dbReference>
<dbReference type="InterPro" id="IPR041629">
    <property type="entry name" value="SCP_3"/>
</dbReference>
<sequence length="124" mass="13375">MARRRIDPAQGMAALRSWHADPGRAPRATVLLAVRFSLQELEESHPGRSVEVRVPPAGAVQILRGTVHRRGTPPAVVETDMATWLALAVGDLEWSQAEARGRVQASGQRADLAPLLPVFTAAEV</sequence>
<feature type="domain" description="Bacterial SCP orthologue" evidence="1">
    <location>
        <begin position="27"/>
        <end position="118"/>
    </location>
</feature>
<dbReference type="Pfam" id="PF17844">
    <property type="entry name" value="SCP_3"/>
    <property type="match status" value="1"/>
</dbReference>
<reference evidence="3" key="1">
    <citation type="journal article" date="2019" name="Int. J. Syst. Evol. Microbiol.">
        <title>The Global Catalogue of Microorganisms (GCM) 10K type strain sequencing project: providing services to taxonomists for standard genome sequencing and annotation.</title>
        <authorList>
            <consortium name="The Broad Institute Genomics Platform"/>
            <consortium name="The Broad Institute Genome Sequencing Center for Infectious Disease"/>
            <person name="Wu L."/>
            <person name="Ma J."/>
        </authorList>
    </citation>
    <scope>NUCLEOTIDE SEQUENCE [LARGE SCALE GENOMIC DNA]</scope>
    <source>
        <strain evidence="3">CCUG 56698</strain>
    </source>
</reference>
<keyword evidence="3" id="KW-1185">Reference proteome</keyword>
<proteinExistence type="predicted"/>
<dbReference type="Proteomes" id="UP001596527">
    <property type="component" value="Unassembled WGS sequence"/>
</dbReference>
<dbReference type="SUPFAM" id="SSF55718">
    <property type="entry name" value="SCP-like"/>
    <property type="match status" value="1"/>
</dbReference>
<evidence type="ECO:0000259" key="1">
    <source>
        <dbReference type="Pfam" id="PF17844"/>
    </source>
</evidence>
<name>A0ABW2SHV2_9ACTO</name>
<gene>
    <name evidence="2" type="ORF">ACFQWG_00385</name>
</gene>